<dbReference type="RefSeq" id="WP_066500150.1">
    <property type="nucleotide sequence ID" value="NZ_LNCU01000014.1"/>
</dbReference>
<dbReference type="AlphaFoldDB" id="A0A109K4H2"/>
<feature type="domain" description="Protein kinase" evidence="6">
    <location>
        <begin position="10"/>
        <end position="272"/>
    </location>
</feature>
<dbReference type="PANTHER" id="PTHR43289:SF34">
    <property type="entry name" value="SERINE_THREONINE-PROTEIN KINASE YBDM-RELATED"/>
    <property type="match status" value="1"/>
</dbReference>
<keyword evidence="7" id="KW-0723">Serine/threonine-protein kinase</keyword>
<dbReference type="InterPro" id="IPR011009">
    <property type="entry name" value="Kinase-like_dom_sf"/>
</dbReference>
<dbReference type="Pfam" id="PF00582">
    <property type="entry name" value="Usp"/>
    <property type="match status" value="1"/>
</dbReference>
<keyword evidence="3 7" id="KW-0418">Kinase</keyword>
<accession>A0A109K4H2</accession>
<organism evidence="7 8">
    <name type="scientific">Bradyrhizobium macuxiense</name>
    <dbReference type="NCBI Taxonomy" id="1755647"/>
    <lineage>
        <taxon>Bacteria</taxon>
        <taxon>Pseudomonadati</taxon>
        <taxon>Pseudomonadota</taxon>
        <taxon>Alphaproteobacteria</taxon>
        <taxon>Hyphomicrobiales</taxon>
        <taxon>Nitrobacteraceae</taxon>
        <taxon>Bradyrhizobium</taxon>
    </lineage>
</organism>
<dbReference type="Pfam" id="PF00069">
    <property type="entry name" value="Pkinase"/>
    <property type="match status" value="1"/>
</dbReference>
<name>A0A109K4H2_9BRAD</name>
<keyword evidence="1" id="KW-0808">Transferase</keyword>
<dbReference type="Gene3D" id="3.40.50.620">
    <property type="entry name" value="HUPs"/>
    <property type="match status" value="1"/>
</dbReference>
<dbReference type="SUPFAM" id="SSF52402">
    <property type="entry name" value="Adenine nucleotide alpha hydrolases-like"/>
    <property type="match status" value="1"/>
</dbReference>
<evidence type="ECO:0000259" key="6">
    <source>
        <dbReference type="PROSITE" id="PS50011"/>
    </source>
</evidence>
<dbReference type="GO" id="GO:0004674">
    <property type="term" value="F:protein serine/threonine kinase activity"/>
    <property type="evidence" value="ECO:0007669"/>
    <property type="project" value="UniProtKB-KW"/>
</dbReference>
<dbReference type="CDD" id="cd14014">
    <property type="entry name" value="STKc_PknB_like"/>
    <property type="match status" value="1"/>
</dbReference>
<gene>
    <name evidence="7" type="ORF">AS156_28090</name>
</gene>
<dbReference type="PANTHER" id="PTHR43289">
    <property type="entry name" value="MITOGEN-ACTIVATED PROTEIN KINASE KINASE KINASE 20-RELATED"/>
    <property type="match status" value="1"/>
</dbReference>
<evidence type="ECO:0000256" key="3">
    <source>
        <dbReference type="ARBA" id="ARBA00022777"/>
    </source>
</evidence>
<dbReference type="GO" id="GO:0005524">
    <property type="term" value="F:ATP binding"/>
    <property type="evidence" value="ECO:0007669"/>
    <property type="project" value="UniProtKB-KW"/>
</dbReference>
<dbReference type="InterPro" id="IPR006016">
    <property type="entry name" value="UspA"/>
</dbReference>
<dbReference type="Gene3D" id="1.10.510.10">
    <property type="entry name" value="Transferase(Phosphotransferase) domain 1"/>
    <property type="match status" value="1"/>
</dbReference>
<comment type="caution">
    <text evidence="7">The sequence shown here is derived from an EMBL/GenBank/DDBJ whole genome shotgun (WGS) entry which is preliminary data.</text>
</comment>
<feature type="region of interest" description="Disordered" evidence="5">
    <location>
        <begin position="460"/>
        <end position="487"/>
    </location>
</feature>
<dbReference type="Gene3D" id="3.30.200.20">
    <property type="entry name" value="Phosphorylase Kinase, domain 1"/>
    <property type="match status" value="1"/>
</dbReference>
<evidence type="ECO:0000313" key="7">
    <source>
        <dbReference type="EMBL" id="KWV60657.1"/>
    </source>
</evidence>
<dbReference type="InterPro" id="IPR014729">
    <property type="entry name" value="Rossmann-like_a/b/a_fold"/>
</dbReference>
<reference evidence="7 8" key="1">
    <citation type="submission" date="2015-11" db="EMBL/GenBank/DDBJ databases">
        <title>Draft Genome Sequence of the Strain BR 10303 (Bradyrhizobium sp.) isolated from nodules of Centrolobium paraense.</title>
        <authorList>
            <person name="Zelli J.E."/>
            <person name="Simoes-Araujo J.L."/>
            <person name="Barauna A.C."/>
            <person name="Silva K."/>
        </authorList>
    </citation>
    <scope>NUCLEOTIDE SEQUENCE [LARGE SCALE GENOMIC DNA]</scope>
    <source>
        <strain evidence="7 8">BR 10303</strain>
    </source>
</reference>
<evidence type="ECO:0000256" key="4">
    <source>
        <dbReference type="ARBA" id="ARBA00022840"/>
    </source>
</evidence>
<evidence type="ECO:0000256" key="2">
    <source>
        <dbReference type="ARBA" id="ARBA00022741"/>
    </source>
</evidence>
<evidence type="ECO:0000256" key="5">
    <source>
        <dbReference type="SAM" id="MobiDB-lite"/>
    </source>
</evidence>
<dbReference type="Proteomes" id="UP000057737">
    <property type="component" value="Unassembled WGS sequence"/>
</dbReference>
<dbReference type="PROSITE" id="PS50011">
    <property type="entry name" value="PROTEIN_KINASE_DOM"/>
    <property type="match status" value="1"/>
</dbReference>
<keyword evidence="4" id="KW-0067">ATP-binding</keyword>
<protein>
    <submittedName>
        <fullName evidence="7">Serine/threonine protein kinase</fullName>
    </submittedName>
</protein>
<keyword evidence="2" id="KW-0547">Nucleotide-binding</keyword>
<evidence type="ECO:0000313" key="8">
    <source>
        <dbReference type="Proteomes" id="UP000057737"/>
    </source>
</evidence>
<dbReference type="EMBL" id="LNCU01000014">
    <property type="protein sequence ID" value="KWV60657.1"/>
    <property type="molecule type" value="Genomic_DNA"/>
</dbReference>
<dbReference type="OrthoDB" id="9801841at2"/>
<dbReference type="SUPFAM" id="SSF56112">
    <property type="entry name" value="Protein kinase-like (PK-like)"/>
    <property type="match status" value="1"/>
</dbReference>
<sequence length="487" mass="53668">MQPGAEIDGFTIGECVHRGGMATLWSVTHPGIDVPLLMKVPRISEGEDPAAIVSFEMEQMILPRLSGPHVPACFGTGDFERQAYVVMERIPGQTLYKRLGELPMPYEEARGIAGKIAAALAGLHRQNVIHHDIKPSSIMFREGGEAVLIDFGLAHHNHLPDLLQEEFRLPYGTAPYMAPERLLGVRDDPRSDLFSLGVLLYFFTTGVRPFGETESLRGMRRRLWRDPYPPRKLRADYPPWLQEIVLRCLEIQPSARYPTAAQLAFDLTHPEQVKLTARGLRIKRDPIGTVWRRRFNLGAVQPHAKSNVAAQLAASPIVAVALDTGDGSEALNEAIRITAGQVLSTLPSARLACVNVLKLNRLSIDRTLDEQGQNKHVDRLVALQHWARPFRLEEGRLTVHALEAIDPGAAILEFAAVNLVDHIILGARRNSMMRALLGGVSAKVASEAPCTVTVVRPSRLAQQANTGESGGTDHTKDEAAVTPREMF</sequence>
<evidence type="ECO:0000256" key="1">
    <source>
        <dbReference type="ARBA" id="ARBA00022679"/>
    </source>
</evidence>
<dbReference type="InterPro" id="IPR000719">
    <property type="entry name" value="Prot_kinase_dom"/>
</dbReference>
<proteinExistence type="predicted"/>
<keyword evidence="8" id="KW-1185">Reference proteome</keyword>
<dbReference type="CDD" id="cd00293">
    <property type="entry name" value="USP-like"/>
    <property type="match status" value="1"/>
</dbReference>